<dbReference type="Gene3D" id="3.40.30.10">
    <property type="entry name" value="Glutaredoxin"/>
    <property type="match status" value="1"/>
</dbReference>
<dbReference type="Gene3D" id="1.10.472.60">
    <property type="entry name" value="putative protein disulfide isomerase domain"/>
    <property type="match status" value="1"/>
</dbReference>
<dbReference type="EMBL" id="JBHULZ010000002">
    <property type="protein sequence ID" value="MFD2696456.1"/>
    <property type="molecule type" value="Genomic_DNA"/>
</dbReference>
<dbReference type="PANTHER" id="PTHR13887">
    <property type="entry name" value="GLUTATHIONE S-TRANSFERASE KAPPA"/>
    <property type="match status" value="1"/>
</dbReference>
<dbReference type="Pfam" id="PF13743">
    <property type="entry name" value="Thioredoxin_5"/>
    <property type="match status" value="1"/>
</dbReference>
<evidence type="ECO:0000313" key="1">
    <source>
        <dbReference type="EMBL" id="MFD2696456.1"/>
    </source>
</evidence>
<dbReference type="SUPFAM" id="SSF52833">
    <property type="entry name" value="Thioredoxin-like"/>
    <property type="match status" value="1"/>
</dbReference>
<organism evidence="1 2">
    <name type="scientific">Mesonia sediminis</name>
    <dbReference type="NCBI Taxonomy" id="1703946"/>
    <lineage>
        <taxon>Bacteria</taxon>
        <taxon>Pseudomonadati</taxon>
        <taxon>Bacteroidota</taxon>
        <taxon>Flavobacteriia</taxon>
        <taxon>Flavobacteriales</taxon>
        <taxon>Flavobacteriaceae</taxon>
        <taxon>Mesonia</taxon>
    </lineage>
</organism>
<dbReference type="CDD" id="cd03025">
    <property type="entry name" value="DsbA_FrnE_like"/>
    <property type="match status" value="1"/>
</dbReference>
<dbReference type="InterPro" id="IPR036249">
    <property type="entry name" value="Thioredoxin-like_sf"/>
</dbReference>
<dbReference type="Proteomes" id="UP001597357">
    <property type="component" value="Unassembled WGS sequence"/>
</dbReference>
<gene>
    <name evidence="1" type="ORF">ACFSQ0_00450</name>
</gene>
<proteinExistence type="predicted"/>
<keyword evidence="2" id="KW-1185">Reference proteome</keyword>
<evidence type="ECO:0000313" key="2">
    <source>
        <dbReference type="Proteomes" id="UP001597357"/>
    </source>
</evidence>
<sequence length="305" mass="34623">MREAKNQLICDPHTGVCSIQSDEKSYPTPILPLKADKKIKVIYFTDPICSSCWGIEPQLRKLKLTYPHLININYKMGGLLPNWNYNAGEISGPVDVAKHWDEASLHYQMPIDGDVWLEQPLNSSYPPSIAFKAAQAIDPDKAIAFLRYLREAVFLKKQNITLEKTWHQAAQKANLDELKLKALIHSGQAEKAFQEDLTLAQQLGIRGFPSLLFLNQQQQQKMIYGAQDFTVLENSIKTLVPQAKAQNYPKDLASLSAIFNSLCPKEYAVLANISLAQAQDELDQAYQQEKMHRYITKNGNWYAKK</sequence>
<dbReference type="RefSeq" id="WP_379042579.1">
    <property type="nucleotide sequence ID" value="NZ_JBHULZ010000002.1"/>
</dbReference>
<comment type="caution">
    <text evidence="1">The sequence shown here is derived from an EMBL/GenBank/DDBJ whole genome shotgun (WGS) entry which is preliminary data.</text>
</comment>
<protein>
    <submittedName>
        <fullName evidence="1">DsbA family protein</fullName>
    </submittedName>
</protein>
<reference evidence="2" key="1">
    <citation type="journal article" date="2019" name="Int. J. Syst. Evol. Microbiol.">
        <title>The Global Catalogue of Microorganisms (GCM) 10K type strain sequencing project: providing services to taxonomists for standard genome sequencing and annotation.</title>
        <authorList>
            <consortium name="The Broad Institute Genomics Platform"/>
            <consortium name="The Broad Institute Genome Sequencing Center for Infectious Disease"/>
            <person name="Wu L."/>
            <person name="Ma J."/>
        </authorList>
    </citation>
    <scope>NUCLEOTIDE SEQUENCE [LARGE SCALE GENOMIC DNA]</scope>
    <source>
        <strain evidence="2">KCTC 42255</strain>
    </source>
</reference>
<name>A0ABW5S9G8_9FLAO</name>
<accession>A0ABW5S9G8</accession>